<dbReference type="GO" id="GO:0016887">
    <property type="term" value="F:ATP hydrolysis activity"/>
    <property type="evidence" value="ECO:0007669"/>
    <property type="project" value="InterPro"/>
</dbReference>
<dbReference type="Pfam" id="PF13304">
    <property type="entry name" value="AAA_21"/>
    <property type="match status" value="1"/>
</dbReference>
<evidence type="ECO:0000259" key="1">
    <source>
        <dbReference type="Pfam" id="PF13304"/>
    </source>
</evidence>
<name>K9TNN1_9CYAN</name>
<sequence>MPPPNNSVITTLTLKNFKRIEQQTYEFAPFDLLVGRNNSGKSTILQALTIWQFCVDEFRRVKRRGKTGTQVVLPNFTALPVPEFNLLWREKTDRRYPKVNGSKKQEFILVEIDVTWIANTPEPKPCSFGVKLRYSSPQTIYAIPSEGWEHFRELEGDSNQTNSLLPVIAYVPPFSGLEPQEEWRDDGPLRKQIGKAQPGSVLRNLLLRVWENNPEDWAEIQKIIQRWFSVSLKPPQYERGVDTQIICEYEQDQKSYDIISGGSGFHQTLTLLAFFYGYQPTTILLDEPDAHLHVNLQREILDYFKNQKALQSNTQFLIATHAEEFIQGVDIRQIISLLDKVPKRVKAKPAILTAMADVSNLEITQLSELDIPVILYVEGETDERLLRGWSTPLGMQNKLNQVCFRVMRGGSKDKMRKDSDRHFVGVQQIIPHAKRLILFDYDDEGAYHPEPNNPVLYEWRRKNIENYLLVPDAWIRAAFQKIGMAEPELFSTPLRELIEGFFAGENLTRPPGQSWQTVKANIFQVVNGKKLLFENPDSLFQQLKNYESPLPSLSVLELTRDIVAATMRADEIHEDVHQFFDKLSQLLQ</sequence>
<dbReference type="Proteomes" id="UP000010367">
    <property type="component" value="Chromosome"/>
</dbReference>
<accession>K9TNN1</accession>
<dbReference type="PATRIC" id="fig|56110.3.peg.5455"/>
<gene>
    <name evidence="2" type="ORF">Oscil6304_4491</name>
</gene>
<dbReference type="InterPro" id="IPR051396">
    <property type="entry name" value="Bact_Antivir_Def_Nuclease"/>
</dbReference>
<evidence type="ECO:0000313" key="2">
    <source>
        <dbReference type="EMBL" id="AFY84008.1"/>
    </source>
</evidence>
<protein>
    <recommendedName>
        <fullName evidence="1">ATPase AAA-type core domain-containing protein</fullName>
    </recommendedName>
</protein>
<dbReference type="SUPFAM" id="SSF52540">
    <property type="entry name" value="P-loop containing nucleoside triphosphate hydrolases"/>
    <property type="match status" value="1"/>
</dbReference>
<dbReference type="KEGG" id="oac:Oscil6304_4491"/>
<dbReference type="InParanoid" id="K9TNN1"/>
<dbReference type="PANTHER" id="PTHR43581:SF2">
    <property type="entry name" value="EXCINUCLEASE ATPASE SUBUNIT"/>
    <property type="match status" value="1"/>
</dbReference>
<dbReference type="HOGENOM" id="CLU_469976_0_0_3"/>
<dbReference type="eggNOG" id="COG1106">
    <property type="taxonomic scope" value="Bacteria"/>
</dbReference>
<evidence type="ECO:0000313" key="3">
    <source>
        <dbReference type="Proteomes" id="UP000010367"/>
    </source>
</evidence>
<organism evidence="2 3">
    <name type="scientific">Oscillatoria acuminata PCC 6304</name>
    <dbReference type="NCBI Taxonomy" id="56110"/>
    <lineage>
        <taxon>Bacteria</taxon>
        <taxon>Bacillati</taxon>
        <taxon>Cyanobacteriota</taxon>
        <taxon>Cyanophyceae</taxon>
        <taxon>Oscillatoriophycideae</taxon>
        <taxon>Oscillatoriales</taxon>
        <taxon>Oscillatoriaceae</taxon>
        <taxon>Oscillatoria</taxon>
    </lineage>
</organism>
<dbReference type="GO" id="GO:0005524">
    <property type="term" value="F:ATP binding"/>
    <property type="evidence" value="ECO:0007669"/>
    <property type="project" value="InterPro"/>
</dbReference>
<dbReference type="STRING" id="56110.Oscil6304_4491"/>
<proteinExistence type="predicted"/>
<dbReference type="AlphaFoldDB" id="K9TNN1"/>
<dbReference type="InterPro" id="IPR003959">
    <property type="entry name" value="ATPase_AAA_core"/>
</dbReference>
<dbReference type="PANTHER" id="PTHR43581">
    <property type="entry name" value="ATP/GTP PHOSPHATASE"/>
    <property type="match status" value="1"/>
</dbReference>
<keyword evidence="3" id="KW-1185">Reference proteome</keyword>
<dbReference type="EMBL" id="CP003607">
    <property type="protein sequence ID" value="AFY84008.1"/>
    <property type="molecule type" value="Genomic_DNA"/>
</dbReference>
<reference evidence="2 3" key="1">
    <citation type="submission" date="2012-06" db="EMBL/GenBank/DDBJ databases">
        <title>Finished chromosome of genome of Oscillatoria acuminata PCC 6304.</title>
        <authorList>
            <consortium name="US DOE Joint Genome Institute"/>
            <person name="Gugger M."/>
            <person name="Coursin T."/>
            <person name="Rippka R."/>
            <person name="Tandeau De Marsac N."/>
            <person name="Huntemann M."/>
            <person name="Wei C.-L."/>
            <person name="Han J."/>
            <person name="Detter J.C."/>
            <person name="Han C."/>
            <person name="Tapia R."/>
            <person name="Davenport K."/>
            <person name="Daligault H."/>
            <person name="Erkkila T."/>
            <person name="Gu W."/>
            <person name="Munk A.C.C."/>
            <person name="Teshima H."/>
            <person name="Xu Y."/>
            <person name="Chain P."/>
            <person name="Chen A."/>
            <person name="Krypides N."/>
            <person name="Mavromatis K."/>
            <person name="Markowitz V."/>
            <person name="Szeto E."/>
            <person name="Ivanova N."/>
            <person name="Mikhailova N."/>
            <person name="Ovchinnikova G."/>
            <person name="Pagani I."/>
            <person name="Pati A."/>
            <person name="Goodwin L."/>
            <person name="Peters L."/>
            <person name="Pitluck S."/>
            <person name="Woyke T."/>
            <person name="Kerfeld C."/>
        </authorList>
    </citation>
    <scope>NUCLEOTIDE SEQUENCE [LARGE SCALE GENOMIC DNA]</scope>
    <source>
        <strain evidence="2 3">PCC 6304</strain>
    </source>
</reference>
<dbReference type="CDD" id="cd00267">
    <property type="entry name" value="ABC_ATPase"/>
    <property type="match status" value="1"/>
</dbReference>
<dbReference type="InterPro" id="IPR027417">
    <property type="entry name" value="P-loop_NTPase"/>
</dbReference>
<dbReference type="Gene3D" id="3.40.50.300">
    <property type="entry name" value="P-loop containing nucleotide triphosphate hydrolases"/>
    <property type="match status" value="2"/>
</dbReference>
<feature type="domain" description="ATPase AAA-type core" evidence="1">
    <location>
        <begin position="33"/>
        <end position="321"/>
    </location>
</feature>